<reference evidence="9 10" key="1">
    <citation type="submission" date="2018-01" db="EMBL/GenBank/DDBJ databases">
        <title>Denitrification phenotypes of diverse strains of Pseudomonas stutzeri.</title>
        <authorList>
            <person name="Milligan D.A."/>
            <person name="Bergaust L."/>
            <person name="Bakken L.R."/>
            <person name="Frostegard A."/>
        </authorList>
    </citation>
    <scope>NUCLEOTIDE SEQUENCE [LARGE SCALE GENOMIC DNA]</scope>
    <source>
        <strain evidence="9 10">28a3</strain>
    </source>
</reference>
<keyword evidence="3" id="KW-1134">Transmembrane beta strand</keyword>
<evidence type="ECO:0000256" key="6">
    <source>
        <dbReference type="ARBA" id="ARBA00023136"/>
    </source>
</evidence>
<accession>A0A2N8SN82</accession>
<dbReference type="RefSeq" id="WP_102847286.1">
    <property type="nucleotide sequence ID" value="NZ_JAMOIG010000011.1"/>
</dbReference>
<evidence type="ECO:0000313" key="10">
    <source>
        <dbReference type="Proteomes" id="UP000235897"/>
    </source>
</evidence>
<dbReference type="Pfam" id="PF03349">
    <property type="entry name" value="Toluene_X"/>
    <property type="match status" value="1"/>
</dbReference>
<keyword evidence="4" id="KW-0812">Transmembrane</keyword>
<evidence type="ECO:0000256" key="1">
    <source>
        <dbReference type="ARBA" id="ARBA00004571"/>
    </source>
</evidence>
<keyword evidence="7" id="KW-0998">Cell outer membrane</keyword>
<dbReference type="InterPro" id="IPR005017">
    <property type="entry name" value="OMPP1/FadL/TodX"/>
</dbReference>
<dbReference type="Gene3D" id="2.40.160.60">
    <property type="entry name" value="Outer membrane protein transport protein (OMPP1/FadL/TodX)"/>
    <property type="match status" value="1"/>
</dbReference>
<evidence type="ECO:0000256" key="7">
    <source>
        <dbReference type="ARBA" id="ARBA00023237"/>
    </source>
</evidence>
<evidence type="ECO:0000256" key="2">
    <source>
        <dbReference type="ARBA" id="ARBA00008163"/>
    </source>
</evidence>
<gene>
    <name evidence="9" type="ORF">CXL00_17310</name>
</gene>
<keyword evidence="6" id="KW-0472">Membrane</keyword>
<dbReference type="PANTHER" id="PTHR35093:SF8">
    <property type="entry name" value="OUTER MEMBRANE PROTEIN NMB0088-RELATED"/>
    <property type="match status" value="1"/>
</dbReference>
<feature type="chain" id="PRO_5014673402" evidence="8">
    <location>
        <begin position="24"/>
        <end position="440"/>
    </location>
</feature>
<sequence>MKNTWLKTAIAVAVGAISSQALASGFALNEQSISGMGTSFAGRSSSADDASTVFGNPAGMALLKREQVSVGVAAINAKTDIKNGSGSFSAGGGLLTGPVSGSNDGDMVPVTAVPMGYYVKPIDDKWAVGVGVYVPFGLITDYESGFQGRYFGDYSEVRVVTVQPTVSYRFNEKLSIGFGPTINRIDGQLESAVPPVTAGATADSRVKIKGDDTALGFNVGMLYEISPHTRVGATYHSKVDYTLEGDTTISGSDPTLGFIGAYGKYDASLDLDTPESVDFSITHELNDRLTVYGGAMYTRWSRLESIVVENEGIGAMAAGQFGTITEEQDWHDTWSYALGAAYKLNKQWTLRTGLAFDQSPTNNAQRSPRIPTGDRTAVSFGVAWNPTDDVTVDLAYSYLWEEDTKISQTNSYAGGALEETYNATYENSAHGFGAAMTYRF</sequence>
<dbReference type="Proteomes" id="UP000235897">
    <property type="component" value="Unassembled WGS sequence"/>
</dbReference>
<organism evidence="9 10">
    <name type="scientific">Stutzerimonas stutzeri</name>
    <name type="common">Pseudomonas stutzeri</name>
    <dbReference type="NCBI Taxonomy" id="316"/>
    <lineage>
        <taxon>Bacteria</taxon>
        <taxon>Pseudomonadati</taxon>
        <taxon>Pseudomonadota</taxon>
        <taxon>Gammaproteobacteria</taxon>
        <taxon>Pseudomonadales</taxon>
        <taxon>Pseudomonadaceae</taxon>
        <taxon>Stutzerimonas</taxon>
    </lineage>
</organism>
<evidence type="ECO:0000256" key="8">
    <source>
        <dbReference type="SAM" id="SignalP"/>
    </source>
</evidence>
<evidence type="ECO:0000256" key="3">
    <source>
        <dbReference type="ARBA" id="ARBA00022452"/>
    </source>
</evidence>
<keyword evidence="5 8" id="KW-0732">Signal</keyword>
<dbReference type="AlphaFoldDB" id="A0A2N8SN82"/>
<dbReference type="PANTHER" id="PTHR35093">
    <property type="entry name" value="OUTER MEMBRANE PROTEIN NMB0088-RELATED"/>
    <property type="match status" value="1"/>
</dbReference>
<comment type="subcellular location">
    <subcellularLocation>
        <location evidence="1">Cell outer membrane</location>
        <topology evidence="1">Multi-pass membrane protein</topology>
    </subcellularLocation>
</comment>
<comment type="similarity">
    <text evidence="2">Belongs to the OmpP1/FadL family.</text>
</comment>
<proteinExistence type="inferred from homology"/>
<protein>
    <submittedName>
        <fullName evidence="9">Long-chain fatty acid transport protein</fullName>
    </submittedName>
</protein>
<evidence type="ECO:0000256" key="4">
    <source>
        <dbReference type="ARBA" id="ARBA00022692"/>
    </source>
</evidence>
<feature type="signal peptide" evidence="8">
    <location>
        <begin position="1"/>
        <end position="23"/>
    </location>
</feature>
<dbReference type="SUPFAM" id="SSF56935">
    <property type="entry name" value="Porins"/>
    <property type="match status" value="1"/>
</dbReference>
<dbReference type="OrthoDB" id="19849at2"/>
<comment type="caution">
    <text evidence="9">The sequence shown here is derived from an EMBL/GenBank/DDBJ whole genome shotgun (WGS) entry which is preliminary data.</text>
</comment>
<name>A0A2N8SN82_STUST</name>
<evidence type="ECO:0000313" key="9">
    <source>
        <dbReference type="EMBL" id="PNG03947.1"/>
    </source>
</evidence>
<evidence type="ECO:0000256" key="5">
    <source>
        <dbReference type="ARBA" id="ARBA00022729"/>
    </source>
</evidence>
<dbReference type="GO" id="GO:0015483">
    <property type="term" value="F:long-chain fatty acid transporting porin activity"/>
    <property type="evidence" value="ECO:0007669"/>
    <property type="project" value="TreeGrafter"/>
</dbReference>
<dbReference type="GO" id="GO:0009279">
    <property type="term" value="C:cell outer membrane"/>
    <property type="evidence" value="ECO:0007669"/>
    <property type="project" value="UniProtKB-SubCell"/>
</dbReference>
<dbReference type="EMBL" id="POUW01000007">
    <property type="protein sequence ID" value="PNG03947.1"/>
    <property type="molecule type" value="Genomic_DNA"/>
</dbReference>